<organism evidence="2">
    <name type="scientific">Mesocestoides corti</name>
    <name type="common">Flatworm</name>
    <dbReference type="NCBI Taxonomy" id="53468"/>
    <lineage>
        <taxon>Eukaryota</taxon>
        <taxon>Metazoa</taxon>
        <taxon>Spiralia</taxon>
        <taxon>Lophotrochozoa</taxon>
        <taxon>Platyhelminthes</taxon>
        <taxon>Cestoda</taxon>
        <taxon>Eucestoda</taxon>
        <taxon>Cyclophyllidea</taxon>
        <taxon>Mesocestoididae</taxon>
        <taxon>Mesocestoides</taxon>
    </lineage>
</organism>
<dbReference type="AlphaFoldDB" id="A0A5K3FPN4"/>
<feature type="transmembrane region" description="Helical" evidence="1">
    <location>
        <begin position="65"/>
        <end position="90"/>
    </location>
</feature>
<evidence type="ECO:0000313" key="2">
    <source>
        <dbReference type="WBParaSite" id="MCU_010401-RA"/>
    </source>
</evidence>
<keyword evidence="1" id="KW-1133">Transmembrane helix</keyword>
<keyword evidence="1" id="KW-0812">Transmembrane</keyword>
<proteinExistence type="predicted"/>
<evidence type="ECO:0000256" key="1">
    <source>
        <dbReference type="SAM" id="Phobius"/>
    </source>
</evidence>
<accession>A0A5K3FPN4</accession>
<reference evidence="2" key="1">
    <citation type="submission" date="2019-11" db="UniProtKB">
        <authorList>
            <consortium name="WormBaseParasite"/>
        </authorList>
    </citation>
    <scope>IDENTIFICATION</scope>
</reference>
<sequence length="160" mass="18333">MQHPCTRISSRFCLPSKTRCWFHNLFRTRCFCRSLRIASPLGAMWEKAMCSAVTLNRHLDVVVHFIFGFGIGLVVVFLIFVFTAIVMVILNNNGKVRLVFTVFRNRIAIHSRDGFECGGVDAPQINVAMSVAEKRLLVPQHSDRFPDRRSFVAAAQWDRF</sequence>
<keyword evidence="1" id="KW-0472">Membrane</keyword>
<dbReference type="WBParaSite" id="MCU_010401-RA">
    <property type="protein sequence ID" value="MCU_010401-RA"/>
    <property type="gene ID" value="MCU_010401"/>
</dbReference>
<protein>
    <submittedName>
        <fullName evidence="2">Uncharacterized protein</fullName>
    </submittedName>
</protein>
<name>A0A5K3FPN4_MESCO</name>